<dbReference type="Proteomes" id="UP000537989">
    <property type="component" value="Unassembled WGS sequence"/>
</dbReference>
<protein>
    <submittedName>
        <fullName evidence="3">Uncharacterized protein</fullName>
    </submittedName>
</protein>
<evidence type="ECO:0000256" key="2">
    <source>
        <dbReference type="SAM" id="Coils"/>
    </source>
</evidence>
<dbReference type="Gene3D" id="1.10.287.1490">
    <property type="match status" value="1"/>
</dbReference>
<feature type="coiled-coil region" evidence="2">
    <location>
        <begin position="463"/>
        <end position="532"/>
    </location>
</feature>
<accession>A0AAN6HJA0</accession>
<comment type="caution">
    <text evidence="3">The sequence shown here is derived from an EMBL/GenBank/DDBJ whole genome shotgun (WGS) entry which is preliminary data.</text>
</comment>
<reference evidence="3 4" key="1">
    <citation type="submission" date="2020-02" db="EMBL/GenBank/DDBJ databases">
        <title>Identification and distribution of gene clusters putatively required for synthesis of sphingolipid metabolism inhibitors in phylogenetically diverse species of the filamentous fungus Fusarium.</title>
        <authorList>
            <person name="Kim H.-S."/>
            <person name="Busman M."/>
            <person name="Brown D.W."/>
            <person name="Divon H."/>
            <person name="Uhlig S."/>
            <person name="Proctor R.H."/>
        </authorList>
    </citation>
    <scope>NUCLEOTIDE SEQUENCE [LARGE SCALE GENOMIC DNA]</scope>
    <source>
        <strain evidence="3 4">NRRL 2903</strain>
    </source>
</reference>
<dbReference type="AlphaFoldDB" id="A0AAN6HJA0"/>
<keyword evidence="4" id="KW-1185">Reference proteome</keyword>
<dbReference type="GO" id="GO:0005856">
    <property type="term" value="C:cytoskeleton"/>
    <property type="evidence" value="ECO:0007669"/>
    <property type="project" value="TreeGrafter"/>
</dbReference>
<evidence type="ECO:0000313" key="3">
    <source>
        <dbReference type="EMBL" id="KAF5245211.1"/>
    </source>
</evidence>
<gene>
    <name evidence="3" type="ORF">FAUST_1866</name>
</gene>
<dbReference type="EMBL" id="JAAMOD010000041">
    <property type="protein sequence ID" value="KAF5245211.1"/>
    <property type="molecule type" value="Genomic_DNA"/>
</dbReference>
<organism evidence="3 4">
    <name type="scientific">Fusarium austroamericanum</name>
    <dbReference type="NCBI Taxonomy" id="282268"/>
    <lineage>
        <taxon>Eukaryota</taxon>
        <taxon>Fungi</taxon>
        <taxon>Dikarya</taxon>
        <taxon>Ascomycota</taxon>
        <taxon>Pezizomycotina</taxon>
        <taxon>Sordariomycetes</taxon>
        <taxon>Hypocreomycetidae</taxon>
        <taxon>Hypocreales</taxon>
        <taxon>Nectriaceae</taxon>
        <taxon>Fusarium</taxon>
    </lineage>
</organism>
<dbReference type="PANTHER" id="PTHR32083">
    <property type="entry name" value="CILIA AND FLAGELLA-ASSOCIATED PROTEIN 58-RELATED"/>
    <property type="match status" value="1"/>
</dbReference>
<sequence>MFVYQGKLNWYNYAKDETFVIILPSGPVRVGDSVYLFSQWTEDAQGRKKQNWFQTITVDSVTQTDSSDVTFVLKGSWYNFTITTKGGYKDLSLIMRNPQGGVSSPMSLERIWESKQELTGTTRVWTGKFKWMHFADNEPAIFIVPDGFGEGKPILSTWQWTKASNGKTKDPSFRDAAQKNVTGLGSDTVKFSYHSYYDIKCTWDANKDQLDVHVTEGSHTEDVGDMVRSAIIERQQHTHDVNPAEPKPEKGECELRKPQPQATLPRILDPMPFPKGLLETLAHTAAFVDQAGYLAKYTLDQFSALDADYHVQLEKVKAKEAEISNLKKTVEDLTGDRSAAKAQVEELQKQLEQANKDERGLRNEIAKLNDWIKKDMANDEKARQVLEETQKKVESLMEEKSNLRKELDAANTTIRELTARVADYQQQIIQRDTEISRLKAENHAQVEMNKSLTTKNGALTKAVDELKVSQASLQEDLRRAKARIEELVVKNKEAREQITAANNERDEANRKLKSADAQRVSAIDELEDLKQKMYDQGIVLK</sequence>
<evidence type="ECO:0000256" key="1">
    <source>
        <dbReference type="ARBA" id="ARBA00023054"/>
    </source>
</evidence>
<keyword evidence="1 2" id="KW-0175">Coiled coil</keyword>
<evidence type="ECO:0000313" key="4">
    <source>
        <dbReference type="Proteomes" id="UP000537989"/>
    </source>
</evidence>
<feature type="coiled-coil region" evidence="2">
    <location>
        <begin position="316"/>
        <end position="427"/>
    </location>
</feature>
<name>A0AAN6HJA0_FUSAU</name>
<dbReference type="PANTHER" id="PTHR32083:SF0">
    <property type="entry name" value="CILIA AND FLAGELLA-ASSOCIATED PROTEIN 58"/>
    <property type="match status" value="1"/>
</dbReference>
<proteinExistence type="predicted"/>